<dbReference type="Proteomes" id="UP000595466">
    <property type="component" value="Chromosome"/>
</dbReference>
<dbReference type="InterPro" id="IPR051401">
    <property type="entry name" value="GtrA_CellWall_Glycosyl"/>
</dbReference>
<evidence type="ECO:0000256" key="6">
    <source>
        <dbReference type="SAM" id="Phobius"/>
    </source>
</evidence>
<organism evidence="10 14">
    <name type="scientific">Lactiplantibacillus plantarum</name>
    <name type="common">Lactobacillus plantarum</name>
    <dbReference type="NCBI Taxonomy" id="1590"/>
    <lineage>
        <taxon>Bacteria</taxon>
        <taxon>Bacillati</taxon>
        <taxon>Bacillota</taxon>
        <taxon>Bacilli</taxon>
        <taxon>Lactobacillales</taxon>
        <taxon>Lactobacillaceae</taxon>
        <taxon>Lactiplantibacillus</taxon>
    </lineage>
</organism>
<dbReference type="Pfam" id="PF04138">
    <property type="entry name" value="GtrA_DPMS_TM"/>
    <property type="match status" value="1"/>
</dbReference>
<comment type="subcellular location">
    <subcellularLocation>
        <location evidence="1">Membrane</location>
        <topology evidence="1">Multi-pass membrane protein</topology>
    </subcellularLocation>
</comment>
<dbReference type="Proteomes" id="UP000094892">
    <property type="component" value="Unassembled WGS sequence"/>
</dbReference>
<evidence type="ECO:0000313" key="14">
    <source>
        <dbReference type="Proteomes" id="UP000094892"/>
    </source>
</evidence>
<evidence type="ECO:0000256" key="3">
    <source>
        <dbReference type="ARBA" id="ARBA00022692"/>
    </source>
</evidence>
<gene>
    <name evidence="11" type="ORF">JH395_02880</name>
    <name evidence="10" type="ORF">LPJSA22_02706</name>
    <name evidence="9" type="ORF">NAB2_0130</name>
    <name evidence="8" type="ORF">Nizo2260_1927</name>
</gene>
<evidence type="ECO:0000259" key="7">
    <source>
        <dbReference type="Pfam" id="PF04138"/>
    </source>
</evidence>
<evidence type="ECO:0000256" key="2">
    <source>
        <dbReference type="ARBA" id="ARBA00009399"/>
    </source>
</evidence>
<keyword evidence="5 6" id="KW-0472">Membrane</keyword>
<dbReference type="GO" id="GO:0000271">
    <property type="term" value="P:polysaccharide biosynthetic process"/>
    <property type="evidence" value="ECO:0007669"/>
    <property type="project" value="InterPro"/>
</dbReference>
<dbReference type="EMBL" id="MCOL01000001">
    <property type="protein sequence ID" value="ODO62688.1"/>
    <property type="molecule type" value="Genomic_DNA"/>
</dbReference>
<protein>
    <submittedName>
        <fullName evidence="11">GtrA family protein</fullName>
    </submittedName>
    <submittedName>
        <fullName evidence="10">Putative membrane protein YwcD</fullName>
    </submittedName>
    <submittedName>
        <fullName evidence="8">Teichoic acid glycosylation protein</fullName>
    </submittedName>
</protein>
<comment type="similarity">
    <text evidence="2">Belongs to the GtrA family.</text>
</comment>
<sequence>MSKPDSIKVDQNEETVTEILEPAAELDKKIISPVKETRNQAIRYILWGLISVAVNFATFYTMYHLIGLEYQVANVISWVIAVQVAFWVDRLKVFDHHSHHVYREMGKFYATRIVTYVVEAIILWLLMSVLGSSAVLAKILGQAGAIIGNFLFSKLYVFRNK</sequence>
<dbReference type="AlphaFoldDB" id="A0A0G9GPI3"/>
<proteinExistence type="inferred from homology"/>
<dbReference type="EMBL" id="LUWI01000022">
    <property type="protein sequence ID" value="KZU03687.1"/>
    <property type="molecule type" value="Genomic_DNA"/>
</dbReference>
<keyword evidence="4 6" id="KW-1133">Transmembrane helix</keyword>
<keyword evidence="3 6" id="KW-0812">Transmembrane</keyword>
<dbReference type="Proteomes" id="UP000076989">
    <property type="component" value="Unassembled WGS sequence"/>
</dbReference>
<dbReference type="Proteomes" id="UP000076872">
    <property type="component" value="Unassembled WGS sequence"/>
</dbReference>
<dbReference type="InterPro" id="IPR007267">
    <property type="entry name" value="GtrA_DPMS_TM"/>
</dbReference>
<feature type="transmembrane region" description="Helical" evidence="6">
    <location>
        <begin position="72"/>
        <end position="88"/>
    </location>
</feature>
<dbReference type="GO" id="GO:0005886">
    <property type="term" value="C:plasma membrane"/>
    <property type="evidence" value="ECO:0007669"/>
    <property type="project" value="TreeGrafter"/>
</dbReference>
<evidence type="ECO:0000313" key="9">
    <source>
        <dbReference type="EMBL" id="KZV06262.1"/>
    </source>
</evidence>
<dbReference type="EMBL" id="LUXO01000004">
    <property type="protein sequence ID" value="KZV06262.1"/>
    <property type="molecule type" value="Genomic_DNA"/>
</dbReference>
<evidence type="ECO:0000313" key="13">
    <source>
        <dbReference type="Proteomes" id="UP000076989"/>
    </source>
</evidence>
<dbReference type="PANTHER" id="PTHR38459">
    <property type="entry name" value="PROPHAGE BACTOPRENOL-LINKED GLUCOSE TRANSLOCASE HOMOLOG"/>
    <property type="match status" value="1"/>
</dbReference>
<evidence type="ECO:0000313" key="15">
    <source>
        <dbReference type="Proteomes" id="UP000595466"/>
    </source>
</evidence>
<dbReference type="PATRIC" id="fig|1590.142.peg.2684"/>
<dbReference type="EMBL" id="CP066817">
    <property type="protein sequence ID" value="QQM61517.1"/>
    <property type="molecule type" value="Genomic_DNA"/>
</dbReference>
<feature type="transmembrane region" description="Helical" evidence="6">
    <location>
        <begin position="44"/>
        <end position="66"/>
    </location>
</feature>
<feature type="domain" description="GtrA/DPMS transmembrane" evidence="7">
    <location>
        <begin position="43"/>
        <end position="158"/>
    </location>
</feature>
<reference evidence="11 15" key="3">
    <citation type="submission" date="2020-12" db="EMBL/GenBank/DDBJ databases">
        <title>Whole genome sequencing of Lactobacillus plantarum PC518.</title>
        <authorList>
            <person name="Guo Q."/>
        </authorList>
    </citation>
    <scope>NUCLEOTIDE SEQUENCE [LARGE SCALE GENOMIC DNA]</scope>
    <source>
        <strain evidence="11 15">PC518</strain>
    </source>
</reference>
<evidence type="ECO:0000313" key="11">
    <source>
        <dbReference type="EMBL" id="QQM61517.1"/>
    </source>
</evidence>
<name>A0A0G9GPI3_LACPN</name>
<feature type="transmembrane region" description="Helical" evidence="6">
    <location>
        <begin position="139"/>
        <end position="158"/>
    </location>
</feature>
<dbReference type="OMA" id="IFGVEYQ"/>
<evidence type="ECO:0000313" key="12">
    <source>
        <dbReference type="Proteomes" id="UP000076872"/>
    </source>
</evidence>
<reference evidence="10 14" key="2">
    <citation type="submission" date="2016-08" db="EMBL/GenBank/DDBJ databases">
        <title>Genome sequencing of Lactobacillus plantarum JSA22, isolated from fermented soybean paste.</title>
        <authorList>
            <person name="Choi H.S."/>
        </authorList>
    </citation>
    <scope>NUCLEOTIDE SEQUENCE [LARGE SCALE GENOMIC DNA]</scope>
    <source>
        <strain evidence="10 14">JSA22</strain>
    </source>
</reference>
<dbReference type="PANTHER" id="PTHR38459:SF5">
    <property type="entry name" value="CELL WALL TEICHOIC ACID GLYCOSYLATION PROTEIN GTCA"/>
    <property type="match status" value="1"/>
</dbReference>
<reference evidence="12 13" key="1">
    <citation type="submission" date="2016-03" db="EMBL/GenBank/DDBJ databases">
        <title>Comparative genomics of 54 Lactobacillus plantarum strains reveals genomic uncoupling from niche constraints.</title>
        <authorList>
            <person name="Martino M.E."/>
        </authorList>
    </citation>
    <scope>NUCLEOTIDE SEQUENCE [LARGE SCALE GENOMIC DNA]</scope>
    <source>
        <strain evidence="9 12">NAB2</strain>
        <strain evidence="8 13">Nizo2260</strain>
    </source>
</reference>
<evidence type="ECO:0000256" key="1">
    <source>
        <dbReference type="ARBA" id="ARBA00004141"/>
    </source>
</evidence>
<dbReference type="RefSeq" id="WP_003642250.1">
    <property type="nucleotide sequence ID" value="NZ_AP028153.1"/>
</dbReference>
<evidence type="ECO:0000313" key="8">
    <source>
        <dbReference type="EMBL" id="KZU03687.1"/>
    </source>
</evidence>
<evidence type="ECO:0000256" key="5">
    <source>
        <dbReference type="ARBA" id="ARBA00023136"/>
    </source>
</evidence>
<evidence type="ECO:0000256" key="4">
    <source>
        <dbReference type="ARBA" id="ARBA00022989"/>
    </source>
</evidence>
<accession>A0A0G9GPI3</accession>
<evidence type="ECO:0000313" key="10">
    <source>
        <dbReference type="EMBL" id="ODO62688.1"/>
    </source>
</evidence>
<feature type="transmembrane region" description="Helical" evidence="6">
    <location>
        <begin position="109"/>
        <end position="127"/>
    </location>
</feature>